<organism evidence="3 4">
    <name type="scientific">Trifolium medium</name>
    <dbReference type="NCBI Taxonomy" id="97028"/>
    <lineage>
        <taxon>Eukaryota</taxon>
        <taxon>Viridiplantae</taxon>
        <taxon>Streptophyta</taxon>
        <taxon>Embryophyta</taxon>
        <taxon>Tracheophyta</taxon>
        <taxon>Spermatophyta</taxon>
        <taxon>Magnoliopsida</taxon>
        <taxon>eudicotyledons</taxon>
        <taxon>Gunneridae</taxon>
        <taxon>Pentapetalae</taxon>
        <taxon>rosids</taxon>
        <taxon>fabids</taxon>
        <taxon>Fabales</taxon>
        <taxon>Fabaceae</taxon>
        <taxon>Papilionoideae</taxon>
        <taxon>50 kb inversion clade</taxon>
        <taxon>NPAAA clade</taxon>
        <taxon>Hologalegina</taxon>
        <taxon>IRL clade</taxon>
        <taxon>Trifolieae</taxon>
        <taxon>Trifolium</taxon>
    </lineage>
</organism>
<evidence type="ECO:0000313" key="4">
    <source>
        <dbReference type="Proteomes" id="UP000265520"/>
    </source>
</evidence>
<reference evidence="3 4" key="1">
    <citation type="journal article" date="2018" name="Front. Plant Sci.">
        <title>Red Clover (Trifolium pratense) and Zigzag Clover (T. medium) - A Picture of Genomic Similarities and Differences.</title>
        <authorList>
            <person name="Dluhosova J."/>
            <person name="Istvanek J."/>
            <person name="Nedelnik J."/>
            <person name="Repkova J."/>
        </authorList>
    </citation>
    <scope>NUCLEOTIDE SEQUENCE [LARGE SCALE GENOMIC DNA]</scope>
    <source>
        <strain evidence="4">cv. 10/8</strain>
        <tissue evidence="3">Leaf</tissue>
    </source>
</reference>
<dbReference type="Proteomes" id="UP000265520">
    <property type="component" value="Unassembled WGS sequence"/>
</dbReference>
<protein>
    <submittedName>
        <fullName evidence="3">RNA-binding protein 25-like</fullName>
    </submittedName>
</protein>
<keyword evidence="4" id="KW-1185">Reference proteome</keyword>
<dbReference type="InterPro" id="IPR035979">
    <property type="entry name" value="RBD_domain_sf"/>
</dbReference>
<accession>A0A392P932</accession>
<comment type="caution">
    <text evidence="3">The sequence shown here is derived from an EMBL/GenBank/DDBJ whole genome shotgun (WGS) entry which is preliminary data.</text>
</comment>
<feature type="domain" description="RRM" evidence="2">
    <location>
        <begin position="40"/>
        <end position="117"/>
    </location>
</feature>
<dbReference type="InterPro" id="IPR012677">
    <property type="entry name" value="Nucleotide-bd_a/b_plait_sf"/>
</dbReference>
<dbReference type="InterPro" id="IPR000504">
    <property type="entry name" value="RRM_dom"/>
</dbReference>
<dbReference type="CDD" id="cd00590">
    <property type="entry name" value="RRM_SF"/>
    <property type="match status" value="1"/>
</dbReference>
<evidence type="ECO:0000256" key="1">
    <source>
        <dbReference type="PROSITE-ProRule" id="PRU00176"/>
    </source>
</evidence>
<evidence type="ECO:0000313" key="3">
    <source>
        <dbReference type="EMBL" id="MCI07766.1"/>
    </source>
</evidence>
<dbReference type="SUPFAM" id="SSF54928">
    <property type="entry name" value="RNA-binding domain, RBD"/>
    <property type="match status" value="1"/>
</dbReference>
<dbReference type="EMBL" id="LXQA010066588">
    <property type="protein sequence ID" value="MCI07766.1"/>
    <property type="molecule type" value="Genomic_DNA"/>
</dbReference>
<dbReference type="Pfam" id="PF00076">
    <property type="entry name" value="RRM_1"/>
    <property type="match status" value="1"/>
</dbReference>
<dbReference type="Gene3D" id="3.30.70.330">
    <property type="match status" value="1"/>
</dbReference>
<proteinExistence type="predicted"/>
<feature type="non-terminal residue" evidence="3">
    <location>
        <position position="256"/>
    </location>
</feature>
<keyword evidence="1" id="KW-0694">RNA-binding</keyword>
<dbReference type="GO" id="GO:0003723">
    <property type="term" value="F:RNA binding"/>
    <property type="evidence" value="ECO:0007669"/>
    <property type="project" value="UniProtKB-UniRule"/>
</dbReference>
<dbReference type="AlphaFoldDB" id="A0A392P932"/>
<sequence length="256" mass="29308">MRENPRERGSGVAIQEGGKIFHNGRNQSKQGNRIKDGEVTTFYFTNFPDYLTVHDLWERFAGIWRVDEVYIPQKLDRRGKRFGFVRFWEVQNVDGILRKLEDIWFETYKIRANLAMHQRDSKPPDRGKQPTTYIVPVPGKGFGGEVRQGVSFKQSLARVDQSTLDAGNRKGGFKQTGPSRAQILEGTMEVAVVEENLKKFEKCWVGKLWDQNDADNIQFKIWMEGFQMVSAVNLGLDMVLLSSLEDDGVRTAVDSN</sequence>
<name>A0A392P932_9FABA</name>
<evidence type="ECO:0000259" key="2">
    <source>
        <dbReference type="PROSITE" id="PS50102"/>
    </source>
</evidence>
<dbReference type="PROSITE" id="PS50102">
    <property type="entry name" value="RRM"/>
    <property type="match status" value="1"/>
</dbReference>